<feature type="chain" id="PRO_5031287684" evidence="1">
    <location>
        <begin position="28"/>
        <end position="790"/>
    </location>
</feature>
<organism evidence="3">
    <name type="scientific">Caldithrix abyssi</name>
    <dbReference type="NCBI Taxonomy" id="187145"/>
    <lineage>
        <taxon>Bacteria</taxon>
        <taxon>Pseudomonadati</taxon>
        <taxon>Calditrichota</taxon>
        <taxon>Calditrichia</taxon>
        <taxon>Calditrichales</taxon>
        <taxon>Calditrichaceae</taxon>
        <taxon>Caldithrix</taxon>
    </lineage>
</organism>
<protein>
    <submittedName>
        <fullName evidence="3">T9SS type A sorting domain-containing protein</fullName>
    </submittedName>
</protein>
<dbReference type="NCBIfam" id="NF041940">
    <property type="entry name" value="choice_anch_X"/>
    <property type="match status" value="1"/>
</dbReference>
<feature type="signal peptide" evidence="1">
    <location>
        <begin position="1"/>
        <end position="27"/>
    </location>
</feature>
<gene>
    <name evidence="3" type="ORF">ENK44_00770</name>
</gene>
<keyword evidence="1" id="KW-0732">Signal</keyword>
<dbReference type="NCBIfam" id="TIGR04183">
    <property type="entry name" value="Por_Secre_tail"/>
    <property type="match status" value="1"/>
</dbReference>
<sequence>MYKVCLRFLAPAFIFMAFFHHTLPAQISNPVYVDDVIPVVKIEIDSDSLDMILDPDSAESDHEYPAVFIFDNGTIRDTVGNVGFRLRGNTSRHALKKSFKVSFNTFERGRKYYGLEKLNLNGEHNDPSIIRSKLCWDIFKAMQITSSRANHVRLYINDVYYGLYINVEHIDENFVNYYFGNNDGNLYKCLWPADLDYLGDDPDLYKLTNGDRRVYELKTNKELDDYSDLSDLIASLNLLPDALFTEFEKSFDVDGYLRILAVDVAVGSWDDYWYLKNNYYLYNNPESGLFEFIPYDYDNTFGIDWVGPDWGTRDIYNWGHDTEVRPLANRILAVQEYRDRYSYYLNKLMQGAFNPDSLFPKIDAIHTMITSAAEEDTFRTLDYGYTVDDFHNSYEQALGGHVEYGLKPYVTTRRNSILEQLQLNDIKPIIKNLHHSPQVAQPNQPIDVTVYVEDEDVHPNVQIYHAVNFESRTPVTMYDDGLHQDGQAGDLIYGGQIPSARASGNIQFYISATDAGNAQSLLPRNAPSEQYSIKVGFDAPKLFINEFMASNDTTIADEYGEFDDWVEIYNGDTAAVWLGEIFLTDNLSRPDKWLLPDTTLQPGEFLLIWTDKDPEQGPNHTTYKLDADGEAVGIFKDEGGTPVVIDSLSFGPQQSDISFGRTKDGGAEWQYFDHPTPGYSNANIDAIAENNNARPLQFKLLQNYPNPFNPTTAISYRLPALSGVEGSDVGYVTLTVYNVLGQKIRTLVNKKQPAGKYRVTFNAAGLPSGVYYYRLEAGHFSQTKKLILLR</sequence>
<dbReference type="InterPro" id="IPR001322">
    <property type="entry name" value="Lamin_tail_dom"/>
</dbReference>
<proteinExistence type="predicted"/>
<dbReference type="Proteomes" id="UP000885779">
    <property type="component" value="Unassembled WGS sequence"/>
</dbReference>
<dbReference type="SUPFAM" id="SSF74853">
    <property type="entry name" value="Lamin A/C globular tail domain"/>
    <property type="match status" value="1"/>
</dbReference>
<dbReference type="InterPro" id="IPR026444">
    <property type="entry name" value="Secre_tail"/>
</dbReference>
<evidence type="ECO:0000256" key="1">
    <source>
        <dbReference type="SAM" id="SignalP"/>
    </source>
</evidence>
<name>A0A7V4TY94_CALAY</name>
<dbReference type="Gene3D" id="2.60.40.4070">
    <property type="match status" value="1"/>
</dbReference>
<feature type="domain" description="LTD" evidence="2">
    <location>
        <begin position="525"/>
        <end position="652"/>
    </location>
</feature>
<dbReference type="Pfam" id="PF18962">
    <property type="entry name" value="Por_Secre_tail"/>
    <property type="match status" value="1"/>
</dbReference>
<accession>A0A7V4TY94</accession>
<dbReference type="PANTHER" id="PTHR40050:SF1">
    <property type="entry name" value="INNER SPORE COAT PROTEIN H"/>
    <property type="match status" value="1"/>
</dbReference>
<dbReference type="PROSITE" id="PS51841">
    <property type="entry name" value="LTD"/>
    <property type="match status" value="1"/>
</dbReference>
<evidence type="ECO:0000259" key="2">
    <source>
        <dbReference type="PROSITE" id="PS51841"/>
    </source>
</evidence>
<dbReference type="AlphaFoldDB" id="A0A7V4TY94"/>
<reference evidence="3" key="1">
    <citation type="journal article" date="2020" name="mSystems">
        <title>Genome- and Community-Level Interaction Insights into Carbon Utilization and Element Cycling Functions of Hydrothermarchaeota in Hydrothermal Sediment.</title>
        <authorList>
            <person name="Zhou Z."/>
            <person name="Liu Y."/>
            <person name="Xu W."/>
            <person name="Pan J."/>
            <person name="Luo Z.H."/>
            <person name="Li M."/>
        </authorList>
    </citation>
    <scope>NUCLEOTIDE SEQUENCE [LARGE SCALE GENOMIC DNA]</scope>
    <source>
        <strain evidence="3">HyVt-577</strain>
    </source>
</reference>
<dbReference type="EMBL" id="DRQG01000010">
    <property type="protein sequence ID" value="HGY54208.1"/>
    <property type="molecule type" value="Genomic_DNA"/>
</dbReference>
<dbReference type="Pfam" id="PF08757">
    <property type="entry name" value="CotH"/>
    <property type="match status" value="1"/>
</dbReference>
<dbReference type="InterPro" id="IPR036415">
    <property type="entry name" value="Lamin_tail_dom_sf"/>
</dbReference>
<dbReference type="Pfam" id="PF00932">
    <property type="entry name" value="LTD"/>
    <property type="match status" value="1"/>
</dbReference>
<dbReference type="PANTHER" id="PTHR40050">
    <property type="entry name" value="INNER SPORE COAT PROTEIN H"/>
    <property type="match status" value="1"/>
</dbReference>
<comment type="caution">
    <text evidence="3">The sequence shown here is derived from an EMBL/GenBank/DDBJ whole genome shotgun (WGS) entry which is preliminary data.</text>
</comment>
<evidence type="ECO:0000313" key="3">
    <source>
        <dbReference type="EMBL" id="HGY54208.1"/>
    </source>
</evidence>
<dbReference type="InterPro" id="IPR014867">
    <property type="entry name" value="Spore_coat_CotH_CotH2/3/7"/>
</dbReference>